<evidence type="ECO:0000256" key="1">
    <source>
        <dbReference type="ARBA" id="ARBA00022786"/>
    </source>
</evidence>
<dbReference type="InParanoid" id="D8LX74"/>
<name>D8LX74_BLAHO</name>
<proteinExistence type="predicted"/>
<protein>
    <recommendedName>
        <fullName evidence="3">HECT domain-containing protein</fullName>
    </recommendedName>
</protein>
<dbReference type="Gene3D" id="3.90.1750.10">
    <property type="entry name" value="Hect, E3 ligase catalytic domains"/>
    <property type="match status" value="1"/>
</dbReference>
<evidence type="ECO:0000313" key="4">
    <source>
        <dbReference type="EMBL" id="CBK20869.2"/>
    </source>
</evidence>
<dbReference type="GeneID" id="24918396"/>
<evidence type="ECO:0000313" key="5">
    <source>
        <dbReference type="Proteomes" id="UP000008312"/>
    </source>
</evidence>
<dbReference type="Pfam" id="PF00632">
    <property type="entry name" value="HECT"/>
    <property type="match status" value="1"/>
</dbReference>
<dbReference type="GO" id="GO:0004842">
    <property type="term" value="F:ubiquitin-protein transferase activity"/>
    <property type="evidence" value="ECO:0007669"/>
    <property type="project" value="InterPro"/>
</dbReference>
<dbReference type="PANTHER" id="PTHR46654:SF1">
    <property type="entry name" value="E3 UBIQUITIN-PROTEIN LIGASE HECTD3"/>
    <property type="match status" value="1"/>
</dbReference>
<dbReference type="Gene3D" id="3.30.2160.10">
    <property type="entry name" value="Hect, E3 ligase catalytic domain"/>
    <property type="match status" value="1"/>
</dbReference>
<keyword evidence="5" id="KW-1185">Reference proteome</keyword>
<organism evidence="4">
    <name type="scientific">Blastocystis hominis</name>
    <dbReference type="NCBI Taxonomy" id="12968"/>
    <lineage>
        <taxon>Eukaryota</taxon>
        <taxon>Sar</taxon>
        <taxon>Stramenopiles</taxon>
        <taxon>Bigyra</taxon>
        <taxon>Opalozoa</taxon>
        <taxon>Opalinata</taxon>
        <taxon>Blastocystidae</taxon>
        <taxon>Blastocystis</taxon>
    </lineage>
</organism>
<dbReference type="InterPro" id="IPR035983">
    <property type="entry name" value="Hect_E3_ubiquitin_ligase"/>
</dbReference>
<feature type="active site" description="Glycyl thioester intermediate" evidence="2">
    <location>
        <position position="279"/>
    </location>
</feature>
<dbReference type="SMART" id="SM00119">
    <property type="entry name" value="HECTc"/>
    <property type="match status" value="1"/>
</dbReference>
<dbReference type="OMA" id="QMSASYS"/>
<dbReference type="OrthoDB" id="8068875at2759"/>
<dbReference type="EMBL" id="FN668639">
    <property type="protein sequence ID" value="CBK20869.2"/>
    <property type="molecule type" value="Genomic_DNA"/>
</dbReference>
<dbReference type="InterPro" id="IPR000569">
    <property type="entry name" value="HECT_dom"/>
</dbReference>
<feature type="domain" description="HECT" evidence="3">
    <location>
        <begin position="1"/>
        <end position="316"/>
    </location>
</feature>
<gene>
    <name evidence="4" type="ORF">GSBLH_T00001117001</name>
</gene>
<dbReference type="PROSITE" id="PS50237">
    <property type="entry name" value="HECT"/>
    <property type="match status" value="1"/>
</dbReference>
<reference evidence="4" key="1">
    <citation type="submission" date="2010-02" db="EMBL/GenBank/DDBJ databases">
        <title>Sequencing and annotation of the Blastocystis hominis genome.</title>
        <authorList>
            <person name="Wincker P."/>
        </authorList>
    </citation>
    <scope>NUCLEOTIDE SEQUENCE</scope>
    <source>
        <strain evidence="4">Singapore isolate B</strain>
    </source>
</reference>
<dbReference type="Gene3D" id="3.30.2410.10">
    <property type="entry name" value="Hect, E3 ligase catalytic domain"/>
    <property type="match status" value="1"/>
</dbReference>
<dbReference type="InterPro" id="IPR042469">
    <property type="entry name" value="HECTD3"/>
</dbReference>
<dbReference type="AlphaFoldDB" id="D8LX74"/>
<keyword evidence="1 2" id="KW-0833">Ubl conjugation pathway</keyword>
<dbReference type="RefSeq" id="XP_012894917.1">
    <property type="nucleotide sequence ID" value="XM_013039463.1"/>
</dbReference>
<accession>D8LX74</accession>
<sequence length="322" mass="37367">MTIIFKEIQSNPLTLFIPSPNGRMNYGRERDVFIPNPRSTTALCIQMYEFLGKMIGVMIRTKNTVPLNLADLFWKRLVGIDITVSDIQSIDQEFISMIQGYDTPDEEAETSWKEQHVTYTVKGSDDEVVELFSGGKNINVPWSERNHYLEMIIDYRLKEFDTQIDAVYRGLSTQLPRHFLTLFTPKELKVIVSGRTDINVELLKKNTVYKGGYTGQEPVINYFWRVLQNFTNEERELYLRFVWGRSRLPLDSESFPMKHVINKLDVSKPDNNYPMSHTCFFILDLPSYSSPEKLHDRLLYAIHNCQDIDTDNTGRARAAARG</sequence>
<dbReference type="PANTHER" id="PTHR46654">
    <property type="entry name" value="E3 UBIQUITIN-PROTEIN LIGASE HECTD3"/>
    <property type="match status" value="1"/>
</dbReference>
<evidence type="ECO:0000256" key="2">
    <source>
        <dbReference type="PROSITE-ProRule" id="PRU00104"/>
    </source>
</evidence>
<dbReference type="Proteomes" id="UP000008312">
    <property type="component" value="Unassembled WGS sequence"/>
</dbReference>
<evidence type="ECO:0000259" key="3">
    <source>
        <dbReference type="PROSITE" id="PS50237"/>
    </source>
</evidence>
<dbReference type="SUPFAM" id="SSF56204">
    <property type="entry name" value="Hect, E3 ligase catalytic domain"/>
    <property type="match status" value="1"/>
</dbReference>